<comment type="caution">
    <text evidence="1">The sequence shown here is derived from an EMBL/GenBank/DDBJ whole genome shotgun (WGS) entry which is preliminary data.</text>
</comment>
<evidence type="ECO:0000313" key="2">
    <source>
        <dbReference type="Proteomes" id="UP000708208"/>
    </source>
</evidence>
<organism evidence="1 2">
    <name type="scientific">Allacma fusca</name>
    <dbReference type="NCBI Taxonomy" id="39272"/>
    <lineage>
        <taxon>Eukaryota</taxon>
        <taxon>Metazoa</taxon>
        <taxon>Ecdysozoa</taxon>
        <taxon>Arthropoda</taxon>
        <taxon>Hexapoda</taxon>
        <taxon>Collembola</taxon>
        <taxon>Symphypleona</taxon>
        <taxon>Sminthuridae</taxon>
        <taxon>Allacma</taxon>
    </lineage>
</organism>
<dbReference type="EMBL" id="CAJVCH010197057">
    <property type="protein sequence ID" value="CAG7730598.1"/>
    <property type="molecule type" value="Genomic_DNA"/>
</dbReference>
<reference evidence="1" key="1">
    <citation type="submission" date="2021-06" db="EMBL/GenBank/DDBJ databases">
        <authorList>
            <person name="Hodson N. C."/>
            <person name="Mongue J. A."/>
            <person name="Jaron S. K."/>
        </authorList>
    </citation>
    <scope>NUCLEOTIDE SEQUENCE</scope>
</reference>
<sequence length="511" mass="58387">MHLHEPLKILRLPRSCDKVPLFKLNFKEYLDSLEGILYDLKMSQYDVMALSERPSGQQDASSSLVSNYGHARGLSVPDDSLRDSNFNKFRWRQREFLQINDCKKEIKSWSIRDCSMTLKFLELVGLNSMVNLKLILKYCANLSNLVFSRIAWSAPKKPEQNKNKMFLILNNLIALKFVGKGCITPHERSIINCFYHQIRCPKLSTLSFEESSSEGSTVELQSSEDTSDKKDTFILSKFLLQHEASLRVLEVERRDIDLVADNLDNFKHLRLTKLTCNVASPTADRTLGIQTTLKFLDCFTNAIVPEENLKALMGCIQSCSHTLREISFIQNIVQNKVKEIPATDDDRAESDTTSNSTPDECVFHDCSVYRICRKLKSLTIICVANGSTNGPHHCLGRIVNMHKLPLSLSTLIIRFDMVQDSDMSQFAKRFPRMAHLKYFVFQGNPEYPFCIKLKWIQILIKLPNLLTFEFHNCEVEQGKAVKLFINSIPGLANKLRINSGSCIFRQAQAPK</sequence>
<name>A0A8J2JZY9_9HEXA</name>
<accession>A0A8J2JZY9</accession>
<gene>
    <name evidence="1" type="ORF">AFUS01_LOCUS19227</name>
</gene>
<protein>
    <submittedName>
        <fullName evidence="1">Uncharacterized protein</fullName>
    </submittedName>
</protein>
<dbReference type="Proteomes" id="UP000708208">
    <property type="component" value="Unassembled WGS sequence"/>
</dbReference>
<proteinExistence type="predicted"/>
<dbReference type="AlphaFoldDB" id="A0A8J2JZY9"/>
<evidence type="ECO:0000313" key="1">
    <source>
        <dbReference type="EMBL" id="CAG7730598.1"/>
    </source>
</evidence>
<keyword evidence="2" id="KW-1185">Reference proteome</keyword>